<dbReference type="AlphaFoldDB" id="A0A2P8GLN5"/>
<organism evidence="9 10">
    <name type="scientific">Chitinophaga ginsengisoli</name>
    <dbReference type="NCBI Taxonomy" id="363837"/>
    <lineage>
        <taxon>Bacteria</taxon>
        <taxon>Pseudomonadati</taxon>
        <taxon>Bacteroidota</taxon>
        <taxon>Chitinophagia</taxon>
        <taxon>Chitinophagales</taxon>
        <taxon>Chitinophagaceae</taxon>
        <taxon>Chitinophaga</taxon>
    </lineage>
</organism>
<comment type="caution">
    <text evidence="9">The sequence shown here is derived from an EMBL/GenBank/DDBJ whole genome shotgun (WGS) entry which is preliminary data.</text>
</comment>
<dbReference type="OrthoDB" id="625727at2"/>
<name>A0A2P8GLN5_9BACT</name>
<reference evidence="9 10" key="1">
    <citation type="submission" date="2018-03" db="EMBL/GenBank/DDBJ databases">
        <title>Genomic Encyclopedia of Archaeal and Bacterial Type Strains, Phase II (KMG-II): from individual species to whole genera.</title>
        <authorList>
            <person name="Goeker M."/>
        </authorList>
    </citation>
    <scope>NUCLEOTIDE SEQUENCE [LARGE SCALE GENOMIC DNA]</scope>
    <source>
        <strain evidence="9 10">DSM 18107</strain>
    </source>
</reference>
<evidence type="ECO:0000256" key="6">
    <source>
        <dbReference type="SAM" id="SignalP"/>
    </source>
</evidence>
<feature type="domain" description="RagB/SusD" evidence="7">
    <location>
        <begin position="336"/>
        <end position="477"/>
    </location>
</feature>
<feature type="chain" id="PRO_5015177019" evidence="6">
    <location>
        <begin position="28"/>
        <end position="479"/>
    </location>
</feature>
<comment type="similarity">
    <text evidence="2">Belongs to the SusD family.</text>
</comment>
<evidence type="ECO:0000259" key="8">
    <source>
        <dbReference type="Pfam" id="PF14322"/>
    </source>
</evidence>
<evidence type="ECO:0000256" key="5">
    <source>
        <dbReference type="ARBA" id="ARBA00023237"/>
    </source>
</evidence>
<dbReference type="GO" id="GO:0009279">
    <property type="term" value="C:cell outer membrane"/>
    <property type="evidence" value="ECO:0007669"/>
    <property type="project" value="UniProtKB-SubCell"/>
</dbReference>
<evidence type="ECO:0000256" key="2">
    <source>
        <dbReference type="ARBA" id="ARBA00006275"/>
    </source>
</evidence>
<evidence type="ECO:0000313" key="9">
    <source>
        <dbReference type="EMBL" id="PSL34877.1"/>
    </source>
</evidence>
<evidence type="ECO:0000313" key="10">
    <source>
        <dbReference type="Proteomes" id="UP000240978"/>
    </source>
</evidence>
<evidence type="ECO:0000256" key="3">
    <source>
        <dbReference type="ARBA" id="ARBA00022729"/>
    </source>
</evidence>
<sequence length="479" mass="52874">MTLPYKSFRSLYTGLMLLALGTSCNKAVEIDPPASRIISQEAFAGNASATSVITGLYSTMISNRGFVSGINGISMLEGMAADEITNYLPAIMGTTLQEFYTNTYNVGGDYFWSEFYQRLYTCNVTIEGVTASKGLSEPVKQQLLGEAKFLRALIYFYAVNIYGDVPLALTTDYRVNNTLSRTPKEQVYAQIIADLKDAQSLMGEAYFKGITPGTTERARPNKLAATALLARVYLYRKDWANAEAQATAVISNGVYQLEQDLNKTLTTTSKEAIWYLLTVDPINYATYDAQAFIPFTNPPGVTPITPGALSTSLVNSFEQGDARRDKWVGTFVANGTTYYYPFKYQKNPSGTPESLMVLRLSEQYLIRAEARAQQGNITGAGSAQADLDAIRAKALLPGTTATDKDGMLSAIAQERRIELFTEWGHRWFDLVRTDKIDELMTVLAPQKGGVWDPKHKVLPIPYAETQLNANIKQNPGYSN</sequence>
<dbReference type="EMBL" id="PYGK01000002">
    <property type="protein sequence ID" value="PSL34877.1"/>
    <property type="molecule type" value="Genomic_DNA"/>
</dbReference>
<dbReference type="SUPFAM" id="SSF48452">
    <property type="entry name" value="TPR-like"/>
    <property type="match status" value="1"/>
</dbReference>
<dbReference type="InterPro" id="IPR012944">
    <property type="entry name" value="SusD_RagB_dom"/>
</dbReference>
<gene>
    <name evidence="9" type="ORF">CLV42_102450</name>
</gene>
<keyword evidence="5" id="KW-0998">Cell outer membrane</keyword>
<dbReference type="Proteomes" id="UP000240978">
    <property type="component" value="Unassembled WGS sequence"/>
</dbReference>
<dbReference type="InterPro" id="IPR011990">
    <property type="entry name" value="TPR-like_helical_dom_sf"/>
</dbReference>
<keyword evidence="10" id="KW-1185">Reference proteome</keyword>
<protein>
    <submittedName>
        <fullName evidence="9">RagB/SusD domain-containing protein</fullName>
    </submittedName>
</protein>
<proteinExistence type="inferred from homology"/>
<evidence type="ECO:0000256" key="1">
    <source>
        <dbReference type="ARBA" id="ARBA00004442"/>
    </source>
</evidence>
<feature type="signal peptide" evidence="6">
    <location>
        <begin position="1"/>
        <end position="27"/>
    </location>
</feature>
<dbReference type="Gene3D" id="1.25.40.390">
    <property type="match status" value="1"/>
</dbReference>
<dbReference type="RefSeq" id="WP_106601134.1">
    <property type="nucleotide sequence ID" value="NZ_PYGK01000002.1"/>
</dbReference>
<evidence type="ECO:0000256" key="4">
    <source>
        <dbReference type="ARBA" id="ARBA00023136"/>
    </source>
</evidence>
<accession>A0A2P8GLN5</accession>
<feature type="domain" description="SusD-like N-terminal" evidence="8">
    <location>
        <begin position="102"/>
        <end position="234"/>
    </location>
</feature>
<dbReference type="PROSITE" id="PS51257">
    <property type="entry name" value="PROKAR_LIPOPROTEIN"/>
    <property type="match status" value="1"/>
</dbReference>
<comment type="subcellular location">
    <subcellularLocation>
        <location evidence="1">Cell outer membrane</location>
    </subcellularLocation>
</comment>
<dbReference type="Pfam" id="PF14322">
    <property type="entry name" value="SusD-like_3"/>
    <property type="match status" value="1"/>
</dbReference>
<dbReference type="CDD" id="cd08977">
    <property type="entry name" value="SusD"/>
    <property type="match status" value="1"/>
</dbReference>
<evidence type="ECO:0000259" key="7">
    <source>
        <dbReference type="Pfam" id="PF07980"/>
    </source>
</evidence>
<keyword evidence="4" id="KW-0472">Membrane</keyword>
<keyword evidence="3 6" id="KW-0732">Signal</keyword>
<dbReference type="Pfam" id="PF07980">
    <property type="entry name" value="SusD_RagB"/>
    <property type="match status" value="1"/>
</dbReference>
<dbReference type="InterPro" id="IPR033985">
    <property type="entry name" value="SusD-like_N"/>
</dbReference>